<accession>A0A3T1CJP4</accession>
<evidence type="ECO:0000256" key="2">
    <source>
        <dbReference type="SAM" id="SignalP"/>
    </source>
</evidence>
<organism evidence="3 4">
    <name type="scientific">Qipengyuania flava</name>
    <dbReference type="NCBI Taxonomy" id="192812"/>
    <lineage>
        <taxon>Bacteria</taxon>
        <taxon>Pseudomonadati</taxon>
        <taxon>Pseudomonadota</taxon>
        <taxon>Alphaproteobacteria</taxon>
        <taxon>Sphingomonadales</taxon>
        <taxon>Erythrobacteraceae</taxon>
        <taxon>Qipengyuania</taxon>
    </lineage>
</organism>
<feature type="compositionally biased region" description="Low complexity" evidence="1">
    <location>
        <begin position="56"/>
        <end position="68"/>
    </location>
</feature>
<dbReference type="AlphaFoldDB" id="A0A3T1CJP4"/>
<dbReference type="Proteomes" id="UP000290057">
    <property type="component" value="Chromosome"/>
</dbReference>
<dbReference type="EMBL" id="AP019389">
    <property type="protein sequence ID" value="BBI21078.1"/>
    <property type="molecule type" value="Genomic_DNA"/>
</dbReference>
<proteinExistence type="predicted"/>
<reference evidence="3 4" key="1">
    <citation type="submission" date="2019-01" db="EMBL/GenBank/DDBJ databases">
        <title>Complete genome sequence of Erythrobacter flavus KJ5.</title>
        <authorList>
            <person name="Kanesaki Y."/>
            <person name="Brotosudarmo T."/>
            <person name="Moriuchi R."/>
            <person name="Awai K."/>
        </authorList>
    </citation>
    <scope>NUCLEOTIDE SEQUENCE [LARGE SCALE GENOMIC DNA]</scope>
    <source>
        <strain evidence="3 4">KJ5</strain>
    </source>
</reference>
<feature type="signal peptide" evidence="2">
    <location>
        <begin position="1"/>
        <end position="22"/>
    </location>
</feature>
<sequence length="113" mass="11416">MNSKFALSIAAAVMLLVLAMLGEGGAVSNIAQADAAQTEQARRILSRGSGDPQPVSAPGAPSPWAASADTPATPHGASITAASAIPVYEYRNVPVAIPQEIIDPDKAAASPIR</sequence>
<name>A0A3T1CJP4_9SPHN</name>
<keyword evidence="2" id="KW-0732">Signal</keyword>
<feature type="region of interest" description="Disordered" evidence="1">
    <location>
        <begin position="41"/>
        <end position="76"/>
    </location>
</feature>
<protein>
    <submittedName>
        <fullName evidence="3">Uncharacterized protein</fullName>
    </submittedName>
</protein>
<keyword evidence="4" id="KW-1185">Reference proteome</keyword>
<evidence type="ECO:0000256" key="1">
    <source>
        <dbReference type="SAM" id="MobiDB-lite"/>
    </source>
</evidence>
<dbReference type="RefSeq" id="WP_130586711.1">
    <property type="nucleotide sequence ID" value="NZ_AP019389.1"/>
</dbReference>
<evidence type="ECO:0000313" key="4">
    <source>
        <dbReference type="Proteomes" id="UP000290057"/>
    </source>
</evidence>
<feature type="chain" id="PRO_5019583069" evidence="2">
    <location>
        <begin position="23"/>
        <end position="113"/>
    </location>
</feature>
<gene>
    <name evidence="3" type="ORF">EKJ_19250</name>
</gene>
<evidence type="ECO:0000313" key="3">
    <source>
        <dbReference type="EMBL" id="BBI21078.1"/>
    </source>
</evidence>